<sequence length="517" mass="56191">MVSRAALGVAAGLIIIANFYYHEEAILPDALNGDSSAIETCRFLSRSYPDITYFPDTADYTAVNEDYFTAASWLGPRCIFSPTNAELMSFAVIVLRKTNVPFALRGGGHMPIAGSNNINSTGILLSSSNLKQLRLSGDKSAVLVEPGNDWGDVYRFLDPHGLSAVGGRLGVVGVPGFLLGGGMSFFGNEHGWGSANVRSVKAVLADGKIVAATADNEYSDLFWALRGGGNSFAIATEFELKAVESPVVTVGNAVYGVGLRDQFLDSVFHFALDGTLDKKSAVIPNVHWSGTSPDHPFYTSYLFYNGNNTRPSALANFTGARLAGNLEDFKARTMGEWATAGDVELEAIYGLHFRFHIVSIVASREAMGIIHDTFLAFAKEHLASIPGVGTTLTFMPTSESSLTTRRGRGPRGDPMGIDASKAPFVWVEESIRFARGEDEERVTWFLETANREMQARLRPLNVGAPYLYLNDADKSQPVFEGYDRANLRRLQGIRAKYDPDMVFTKQMPGGFKVAGVR</sequence>
<comment type="similarity">
    <text evidence="1">Belongs to the oxygen-dependent FAD-linked oxidoreductase family.</text>
</comment>
<dbReference type="AlphaFoldDB" id="A0A4V6Y9F5"/>
<evidence type="ECO:0000259" key="5">
    <source>
        <dbReference type="PROSITE" id="PS51387"/>
    </source>
</evidence>
<dbReference type="InterPro" id="IPR016169">
    <property type="entry name" value="FAD-bd_PCMH_sub2"/>
</dbReference>
<dbReference type="PROSITE" id="PS51387">
    <property type="entry name" value="FAD_PCMH"/>
    <property type="match status" value="1"/>
</dbReference>
<proteinExistence type="inferred from homology"/>
<evidence type="ECO:0000256" key="1">
    <source>
        <dbReference type="ARBA" id="ARBA00005466"/>
    </source>
</evidence>
<gene>
    <name evidence="6" type="primary">sol5</name>
    <name evidence="6" type="ORF">CTA1_2366</name>
</gene>
<dbReference type="SUPFAM" id="SSF56176">
    <property type="entry name" value="FAD-binding/transporter-associated domain-like"/>
    <property type="match status" value="1"/>
</dbReference>
<accession>A0A4V6Y9F5</accession>
<dbReference type="Pfam" id="PF01565">
    <property type="entry name" value="FAD_binding_4"/>
    <property type="match status" value="1"/>
</dbReference>
<dbReference type="InterPro" id="IPR006094">
    <property type="entry name" value="Oxid_FAD_bind_N"/>
</dbReference>
<evidence type="ECO:0000256" key="2">
    <source>
        <dbReference type="ARBA" id="ARBA00022630"/>
    </source>
</evidence>
<evidence type="ECO:0000256" key="4">
    <source>
        <dbReference type="ARBA" id="ARBA00023002"/>
    </source>
</evidence>
<dbReference type="EMBL" id="PJEX01000192">
    <property type="protein sequence ID" value="TKW53306.1"/>
    <property type="molecule type" value="Genomic_DNA"/>
</dbReference>
<dbReference type="PANTHER" id="PTHR42973:SF54">
    <property type="entry name" value="FAD-BINDING PCMH-TYPE DOMAIN-CONTAINING PROTEIN"/>
    <property type="match status" value="1"/>
</dbReference>
<evidence type="ECO:0000256" key="3">
    <source>
        <dbReference type="ARBA" id="ARBA00022827"/>
    </source>
</evidence>
<dbReference type="GO" id="GO:0016491">
    <property type="term" value="F:oxidoreductase activity"/>
    <property type="evidence" value="ECO:0007669"/>
    <property type="project" value="UniProtKB-KW"/>
</dbReference>
<dbReference type="Proteomes" id="UP000310108">
    <property type="component" value="Unassembled WGS sequence"/>
</dbReference>
<reference evidence="6 7" key="1">
    <citation type="journal article" date="2019" name="PLoS ONE">
        <title>Comparative genome analysis indicates high evolutionary potential of pathogenicity genes in Colletotrichum tanaceti.</title>
        <authorList>
            <person name="Lelwala R.V."/>
            <person name="Korhonen P.K."/>
            <person name="Young N.D."/>
            <person name="Scott J.B."/>
            <person name="Ades P.A."/>
            <person name="Gasser R.B."/>
            <person name="Taylor P.W.J."/>
        </authorList>
    </citation>
    <scope>NUCLEOTIDE SEQUENCE [LARGE SCALE GENOMIC DNA]</scope>
    <source>
        <strain evidence="6">BRIP57314</strain>
    </source>
</reference>
<keyword evidence="7" id="KW-1185">Reference proteome</keyword>
<keyword evidence="3" id="KW-0274">FAD</keyword>
<dbReference type="GO" id="GO:0071949">
    <property type="term" value="F:FAD binding"/>
    <property type="evidence" value="ECO:0007669"/>
    <property type="project" value="InterPro"/>
</dbReference>
<dbReference type="OrthoDB" id="2151789at2759"/>
<keyword evidence="4" id="KW-0560">Oxidoreductase</keyword>
<dbReference type="PANTHER" id="PTHR42973">
    <property type="entry name" value="BINDING OXIDOREDUCTASE, PUTATIVE (AFU_ORTHOLOGUE AFUA_1G17690)-RELATED"/>
    <property type="match status" value="1"/>
</dbReference>
<dbReference type="STRING" id="1306861.A0A4V6Y9F5"/>
<name>A0A4V6Y9F5_9PEZI</name>
<dbReference type="InterPro" id="IPR016166">
    <property type="entry name" value="FAD-bd_PCMH"/>
</dbReference>
<dbReference type="InterPro" id="IPR036318">
    <property type="entry name" value="FAD-bd_PCMH-like_sf"/>
</dbReference>
<comment type="caution">
    <text evidence="6">The sequence shown here is derived from an EMBL/GenBank/DDBJ whole genome shotgun (WGS) entry which is preliminary data.</text>
</comment>
<keyword evidence="2" id="KW-0285">Flavoprotein</keyword>
<protein>
    <submittedName>
        <fullName evidence="6">Bifunctional solanapyrone synthase</fullName>
    </submittedName>
</protein>
<organism evidence="6 7">
    <name type="scientific">Colletotrichum tanaceti</name>
    <dbReference type="NCBI Taxonomy" id="1306861"/>
    <lineage>
        <taxon>Eukaryota</taxon>
        <taxon>Fungi</taxon>
        <taxon>Dikarya</taxon>
        <taxon>Ascomycota</taxon>
        <taxon>Pezizomycotina</taxon>
        <taxon>Sordariomycetes</taxon>
        <taxon>Hypocreomycetidae</taxon>
        <taxon>Glomerellales</taxon>
        <taxon>Glomerellaceae</taxon>
        <taxon>Colletotrichum</taxon>
        <taxon>Colletotrichum destructivum species complex</taxon>
    </lineage>
</organism>
<dbReference type="Gene3D" id="3.30.465.10">
    <property type="match status" value="1"/>
</dbReference>
<evidence type="ECO:0000313" key="7">
    <source>
        <dbReference type="Proteomes" id="UP000310108"/>
    </source>
</evidence>
<evidence type="ECO:0000313" key="6">
    <source>
        <dbReference type="EMBL" id="TKW53306.1"/>
    </source>
</evidence>
<dbReference type="InterPro" id="IPR050416">
    <property type="entry name" value="FAD-linked_Oxidoreductase"/>
</dbReference>
<feature type="domain" description="FAD-binding PCMH-type" evidence="5">
    <location>
        <begin position="72"/>
        <end position="245"/>
    </location>
</feature>